<protein>
    <recommendedName>
        <fullName evidence="4">protein-histidine N-methyltransferase</fullName>
        <ecNumber evidence="4">2.1.1.85</ecNumber>
    </recommendedName>
</protein>
<dbReference type="Gene3D" id="3.90.1420.10">
    <property type="entry name" value="Rubisco LSMT, substrate-binding domain"/>
    <property type="match status" value="1"/>
</dbReference>
<evidence type="ECO:0000256" key="2">
    <source>
        <dbReference type="ARBA" id="ARBA00022679"/>
    </source>
</evidence>
<feature type="non-terminal residue" evidence="6">
    <location>
        <position position="359"/>
    </location>
</feature>
<dbReference type="EC" id="2.1.1.85" evidence="4"/>
<accession>A0AA35RJJ7</accession>
<dbReference type="Gene3D" id="3.90.1410.10">
    <property type="entry name" value="set domain protein methyltransferase, domain 1"/>
    <property type="match status" value="1"/>
</dbReference>
<comment type="similarity">
    <text evidence="4">Belongs to the class V-like SAM-binding methyltransferase superfamily. SETD3 actin-histidine methyltransferase family.</text>
</comment>
<dbReference type="InterPro" id="IPR001214">
    <property type="entry name" value="SET_dom"/>
</dbReference>
<evidence type="ECO:0000256" key="4">
    <source>
        <dbReference type="PROSITE-ProRule" id="PRU00898"/>
    </source>
</evidence>
<feature type="domain" description="SET" evidence="5">
    <location>
        <begin position="50"/>
        <end position="271"/>
    </location>
</feature>
<comment type="caution">
    <text evidence="6">The sequence shown here is derived from an EMBL/GenBank/DDBJ whole genome shotgun (WGS) entry which is preliminary data.</text>
</comment>
<keyword evidence="1 4" id="KW-0489">Methyltransferase</keyword>
<dbReference type="InterPro" id="IPR046341">
    <property type="entry name" value="SET_dom_sf"/>
</dbReference>
<proteinExistence type="inferred from homology"/>
<dbReference type="CDD" id="cd19176">
    <property type="entry name" value="SET_SETD3"/>
    <property type="match status" value="1"/>
</dbReference>
<dbReference type="AlphaFoldDB" id="A0AA35RJJ7"/>
<dbReference type="SUPFAM" id="SSF82199">
    <property type="entry name" value="SET domain"/>
    <property type="match status" value="1"/>
</dbReference>
<dbReference type="InterPro" id="IPR050600">
    <property type="entry name" value="SETD3_SETD6_MTase"/>
</dbReference>
<keyword evidence="2 4" id="KW-0808">Transferase</keyword>
<organism evidence="6 7">
    <name type="scientific">Geodia barretti</name>
    <name type="common">Barrett's horny sponge</name>
    <dbReference type="NCBI Taxonomy" id="519541"/>
    <lineage>
        <taxon>Eukaryota</taxon>
        <taxon>Metazoa</taxon>
        <taxon>Porifera</taxon>
        <taxon>Demospongiae</taxon>
        <taxon>Heteroscleromorpha</taxon>
        <taxon>Tetractinellida</taxon>
        <taxon>Astrophorina</taxon>
        <taxon>Geodiidae</taxon>
        <taxon>Geodia</taxon>
    </lineage>
</organism>
<dbReference type="InterPro" id="IPR036464">
    <property type="entry name" value="Rubisco_LSMT_subst-bd_sf"/>
</dbReference>
<reference evidence="6" key="1">
    <citation type="submission" date="2023-03" db="EMBL/GenBank/DDBJ databases">
        <authorList>
            <person name="Steffen K."/>
            <person name="Cardenas P."/>
        </authorList>
    </citation>
    <scope>NUCLEOTIDE SEQUENCE</scope>
</reference>
<evidence type="ECO:0000259" key="5">
    <source>
        <dbReference type="PROSITE" id="PS50280"/>
    </source>
</evidence>
<keyword evidence="3 4" id="KW-0949">S-adenosyl-L-methionine</keyword>
<comment type="catalytic activity">
    <reaction evidence="4">
        <text>L-histidyl-[protein] + S-adenosyl-L-methionine = N(tele)-methyl-L-histidyl-[protein] + S-adenosyl-L-homocysteine + H(+)</text>
        <dbReference type="Rhea" id="RHEA:19369"/>
        <dbReference type="Rhea" id="RHEA-COMP:9745"/>
        <dbReference type="Rhea" id="RHEA-COMP:11600"/>
        <dbReference type="ChEBI" id="CHEBI:15378"/>
        <dbReference type="ChEBI" id="CHEBI:16367"/>
        <dbReference type="ChEBI" id="CHEBI:29979"/>
        <dbReference type="ChEBI" id="CHEBI:57856"/>
        <dbReference type="ChEBI" id="CHEBI:59789"/>
        <dbReference type="EC" id="2.1.1.85"/>
    </reaction>
</comment>
<dbReference type="EMBL" id="CASHTH010001134">
    <property type="protein sequence ID" value="CAI8011898.1"/>
    <property type="molecule type" value="Genomic_DNA"/>
</dbReference>
<keyword evidence="7" id="KW-1185">Reference proteome</keyword>
<name>A0AA35RJJ7_GEOBA</name>
<evidence type="ECO:0000313" key="6">
    <source>
        <dbReference type="EMBL" id="CAI8011898.1"/>
    </source>
</evidence>
<dbReference type="InterPro" id="IPR025785">
    <property type="entry name" value="SETD3"/>
</dbReference>
<dbReference type="PROSITE" id="PS51565">
    <property type="entry name" value="SAM_MT85_SETD3"/>
    <property type="match status" value="1"/>
</dbReference>
<gene>
    <name evidence="6" type="ORF">GBAR_LOCUS7643</name>
</gene>
<dbReference type="PANTHER" id="PTHR13271">
    <property type="entry name" value="UNCHARACTERIZED PUTATIVE METHYLTRANSFERASE"/>
    <property type="match status" value="1"/>
</dbReference>
<dbReference type="PANTHER" id="PTHR13271:SF47">
    <property type="entry name" value="ACTIN-HISTIDINE N-METHYLTRANSFERASE"/>
    <property type="match status" value="1"/>
</dbReference>
<dbReference type="GO" id="GO:0016279">
    <property type="term" value="F:protein-lysine N-methyltransferase activity"/>
    <property type="evidence" value="ECO:0007669"/>
    <property type="project" value="TreeGrafter"/>
</dbReference>
<dbReference type="GO" id="GO:0018064">
    <property type="term" value="F:protein-L-histidine N-tele-methyltransferase activity"/>
    <property type="evidence" value="ECO:0007669"/>
    <property type="project" value="UniProtKB-EC"/>
</dbReference>
<dbReference type="PROSITE" id="PS50280">
    <property type="entry name" value="SET"/>
    <property type="match status" value="1"/>
</dbReference>
<evidence type="ECO:0000313" key="7">
    <source>
        <dbReference type="Proteomes" id="UP001174909"/>
    </source>
</evidence>
<dbReference type="GO" id="GO:0032259">
    <property type="term" value="P:methylation"/>
    <property type="evidence" value="ECO:0007669"/>
    <property type="project" value="UniProtKB-KW"/>
</dbReference>
<sequence>QVWIIIPTDVDCVVLCVCLQDHLPASYLPAERQGFPALYEWLKAHNAEFDKVEVGSFGGVGYGVKATADIEMGERVMRIPEKLMMTSETAKTSQLGPLIARDRMLQVMPNVALALHLLNERYNPKSFWKPYIDILPATFSLPLWFDRSQLELLTGSPCLSDSLQHVRSVGKLYSHLHKLLRAHGDTSIYLYSVGFYYDDFVWAVSAVMSRQNEIPHERDETQSKLALIPLWDMCNHWPGSISTDFDAELRTCDCFSPSAVRTGKELRIFYGARSNAELFLHQGFVYPPNTGDTLRIKLGLSSGEDSVTKSMKSRLLTKLDIPLSGVFHVLAAEDPFTPQLKAFVRVFTAKSEDLQRYGA</sequence>
<evidence type="ECO:0000256" key="1">
    <source>
        <dbReference type="ARBA" id="ARBA00022603"/>
    </source>
</evidence>
<dbReference type="Proteomes" id="UP001174909">
    <property type="component" value="Unassembled WGS sequence"/>
</dbReference>
<dbReference type="InterPro" id="IPR044428">
    <property type="entry name" value="SETD3_SET"/>
</dbReference>
<evidence type="ECO:0000256" key="3">
    <source>
        <dbReference type="ARBA" id="ARBA00022691"/>
    </source>
</evidence>